<evidence type="ECO:0000313" key="6">
    <source>
        <dbReference type="WBParaSite" id="SSTP_0000578900.1"/>
    </source>
</evidence>
<comment type="similarity">
    <text evidence="1">Belongs to the peptidase C48 family.</text>
</comment>
<dbReference type="InterPro" id="IPR003653">
    <property type="entry name" value="Peptidase_C48_C"/>
</dbReference>
<dbReference type="AlphaFoldDB" id="A0A0K0E8F8"/>
<reference evidence="6" key="1">
    <citation type="submission" date="2015-08" db="UniProtKB">
        <authorList>
            <consortium name="WormBaseParasite"/>
        </authorList>
    </citation>
    <scope>IDENTIFICATION</scope>
</reference>
<evidence type="ECO:0000313" key="7">
    <source>
        <dbReference type="WBParaSite" id="TCONS_00003009.p1"/>
    </source>
</evidence>
<name>A0A0K0E8F8_STRER</name>
<dbReference type="Gene3D" id="3.40.395.10">
    <property type="entry name" value="Adenoviral Proteinase, Chain A"/>
    <property type="match status" value="1"/>
</dbReference>
<dbReference type="GO" id="GO:0006508">
    <property type="term" value="P:proteolysis"/>
    <property type="evidence" value="ECO:0007669"/>
    <property type="project" value="UniProtKB-KW"/>
</dbReference>
<keyword evidence="5" id="KW-1185">Reference proteome</keyword>
<dbReference type="GO" id="GO:0008234">
    <property type="term" value="F:cysteine-type peptidase activity"/>
    <property type="evidence" value="ECO:0007669"/>
    <property type="project" value="InterPro"/>
</dbReference>
<dbReference type="Pfam" id="PF02902">
    <property type="entry name" value="Peptidase_C48"/>
    <property type="match status" value="1"/>
</dbReference>
<sequence>MDKKRGISYVKSFKSEEEIIAFFRKCYKETWNNCDNNYVVLKSDKIFVNRSEIELSAGDQKHVICKRLKRKDISKIEFLDNTERKGAALIITLHPNEEWKSVAFSKTTKTSNCFDSSFHDTILIIPIMNGDDESIQKISYKLLNFCQFDDSSSSKISFYKINFYQFQKRISALNLKPIIYNSNDKNGLKFIVIQRNNYSIKISNVKLQKFLANKKQPLINVNDSPSINFYFFKSESIFKKCLMGNIFKSKNYETNENYDLNGKAFKSLFYNEWLHCDLIDSYLNEWRERMYKNIINSVNNNGIRVKIFNTLLFERLTRNIKFTPSLLDNKIMLQNLQKNANRISHEKIYHHSTFCYSIFDFDIVIIPICINCHWVTGIIYQPRNILIKIEKKDNGVIEINDNIFSSILIYNSLPSTVQYNNYFCTIVIKEYIKACYNSLSEKSHEKQWYFDENSLKINTFKDPYEQKNKNDCGLFMLEFIRQIMIKPLSLERMIKGESMTKVLSGFNVNLSRNYLKSFVYSKVHLKNWPILYEMEEFFLTQYCGKKIRKRHSYSVKLKTKKGAKKIVVRSRSCNCLSNH</sequence>
<dbReference type="Proteomes" id="UP000035681">
    <property type="component" value="Unplaced"/>
</dbReference>
<evidence type="ECO:0000259" key="4">
    <source>
        <dbReference type="PROSITE" id="PS50600"/>
    </source>
</evidence>
<dbReference type="SUPFAM" id="SSF54001">
    <property type="entry name" value="Cysteine proteinases"/>
    <property type="match status" value="1"/>
</dbReference>
<evidence type="ECO:0000256" key="2">
    <source>
        <dbReference type="ARBA" id="ARBA00022670"/>
    </source>
</evidence>
<organism evidence="6">
    <name type="scientific">Strongyloides stercoralis</name>
    <name type="common">Threadworm</name>
    <dbReference type="NCBI Taxonomy" id="6248"/>
    <lineage>
        <taxon>Eukaryota</taxon>
        <taxon>Metazoa</taxon>
        <taxon>Ecdysozoa</taxon>
        <taxon>Nematoda</taxon>
        <taxon>Chromadorea</taxon>
        <taxon>Rhabditida</taxon>
        <taxon>Tylenchina</taxon>
        <taxon>Panagrolaimomorpha</taxon>
        <taxon>Strongyloidoidea</taxon>
        <taxon>Strongyloididae</taxon>
        <taxon>Strongyloides</taxon>
    </lineage>
</organism>
<dbReference type="STRING" id="6248.A0A0K0E8F8"/>
<feature type="domain" description="Ubiquitin-like protease family profile" evidence="4">
    <location>
        <begin position="258"/>
        <end position="483"/>
    </location>
</feature>
<keyword evidence="3" id="KW-0378">Hydrolase</keyword>
<evidence type="ECO:0000256" key="3">
    <source>
        <dbReference type="ARBA" id="ARBA00022801"/>
    </source>
</evidence>
<dbReference type="PROSITE" id="PS50600">
    <property type="entry name" value="ULP_PROTEASE"/>
    <property type="match status" value="1"/>
</dbReference>
<protein>
    <submittedName>
        <fullName evidence="6 7">ULP_PROTEASE domain-containing protein</fullName>
    </submittedName>
</protein>
<dbReference type="InterPro" id="IPR038765">
    <property type="entry name" value="Papain-like_cys_pep_sf"/>
</dbReference>
<proteinExistence type="inferred from homology"/>
<dbReference type="WBParaSite" id="SSTP_0000578900.1">
    <property type="protein sequence ID" value="SSTP_0000578900.1"/>
    <property type="gene ID" value="SSTP_0000578900"/>
</dbReference>
<evidence type="ECO:0000256" key="1">
    <source>
        <dbReference type="ARBA" id="ARBA00005234"/>
    </source>
</evidence>
<evidence type="ECO:0000313" key="5">
    <source>
        <dbReference type="Proteomes" id="UP000035681"/>
    </source>
</evidence>
<keyword evidence="2" id="KW-0645">Protease</keyword>
<accession>A0A0K0E8F8</accession>
<dbReference type="WBParaSite" id="TCONS_00003009.p1">
    <property type="protein sequence ID" value="TCONS_00003009.p1"/>
    <property type="gene ID" value="XLOC_002779"/>
</dbReference>